<reference evidence="5 6" key="1">
    <citation type="submission" date="2019-03" db="EMBL/GenBank/DDBJ databases">
        <title>Genomic Encyclopedia of Type Strains, Phase IV (KMG-IV): sequencing the most valuable type-strain genomes for metagenomic binning, comparative biology and taxonomic classification.</title>
        <authorList>
            <person name="Goeker M."/>
        </authorList>
    </citation>
    <scope>NUCLEOTIDE SEQUENCE [LARGE SCALE GENOMIC DNA]</scope>
    <source>
        <strain evidence="5 6">DSM 17974</strain>
    </source>
</reference>
<dbReference type="SMART" id="SM00382">
    <property type="entry name" value="AAA"/>
    <property type="match status" value="1"/>
</dbReference>
<dbReference type="CDD" id="cd00009">
    <property type="entry name" value="AAA"/>
    <property type="match status" value="1"/>
</dbReference>
<dbReference type="AlphaFoldDB" id="A0A4R8LW72"/>
<dbReference type="PANTHER" id="PTHR42759:SF5">
    <property type="entry name" value="METHANOL DEHYDROGENASE REGULATOR"/>
    <property type="match status" value="1"/>
</dbReference>
<evidence type="ECO:0000313" key="6">
    <source>
        <dbReference type="Proteomes" id="UP000294581"/>
    </source>
</evidence>
<dbReference type="Pfam" id="PF07726">
    <property type="entry name" value="AAA_3"/>
    <property type="match status" value="1"/>
</dbReference>
<dbReference type="PIRSF" id="PIRSF002849">
    <property type="entry name" value="AAA_ATPase_chaperone_MoxR_prd"/>
    <property type="match status" value="1"/>
</dbReference>
<dbReference type="InterPro" id="IPR027417">
    <property type="entry name" value="P-loop_NTPase"/>
</dbReference>
<feature type="domain" description="AAA+ ATPase" evidence="4">
    <location>
        <begin position="45"/>
        <end position="186"/>
    </location>
</feature>
<keyword evidence="2" id="KW-0067">ATP-binding</keyword>
<dbReference type="PANTHER" id="PTHR42759">
    <property type="entry name" value="MOXR FAMILY PROTEIN"/>
    <property type="match status" value="1"/>
</dbReference>
<dbReference type="Pfam" id="PF17863">
    <property type="entry name" value="AAA_lid_2"/>
    <property type="match status" value="1"/>
</dbReference>
<dbReference type="SUPFAM" id="SSF52540">
    <property type="entry name" value="P-loop containing nucleoside triphosphate hydrolases"/>
    <property type="match status" value="1"/>
</dbReference>
<organism evidence="5 6">
    <name type="scientific">Alicyclobacillus sacchari</name>
    <dbReference type="NCBI Taxonomy" id="392010"/>
    <lineage>
        <taxon>Bacteria</taxon>
        <taxon>Bacillati</taxon>
        <taxon>Bacillota</taxon>
        <taxon>Bacilli</taxon>
        <taxon>Bacillales</taxon>
        <taxon>Alicyclobacillaceae</taxon>
        <taxon>Alicyclobacillus</taxon>
    </lineage>
</organism>
<dbReference type="Proteomes" id="UP000294581">
    <property type="component" value="Unassembled WGS sequence"/>
</dbReference>
<gene>
    <name evidence="5" type="ORF">C7445_10187</name>
</gene>
<dbReference type="RefSeq" id="WP_243834849.1">
    <property type="nucleotide sequence ID" value="NZ_BSUS01000001.1"/>
</dbReference>
<dbReference type="GO" id="GO:0005524">
    <property type="term" value="F:ATP binding"/>
    <property type="evidence" value="ECO:0007669"/>
    <property type="project" value="UniProtKB-KW"/>
</dbReference>
<evidence type="ECO:0000256" key="2">
    <source>
        <dbReference type="ARBA" id="ARBA00022840"/>
    </source>
</evidence>
<evidence type="ECO:0000256" key="3">
    <source>
        <dbReference type="ARBA" id="ARBA00061607"/>
    </source>
</evidence>
<dbReference type="InterPro" id="IPR011703">
    <property type="entry name" value="ATPase_AAA-3"/>
</dbReference>
<protein>
    <submittedName>
        <fullName evidence="5">MoxR-like ATPase</fullName>
    </submittedName>
</protein>
<evidence type="ECO:0000256" key="1">
    <source>
        <dbReference type="ARBA" id="ARBA00022741"/>
    </source>
</evidence>
<dbReference type="Gene3D" id="1.10.8.80">
    <property type="entry name" value="Magnesium chelatase subunit I, C-Terminal domain"/>
    <property type="match status" value="1"/>
</dbReference>
<dbReference type="FunFam" id="3.40.50.300:FF:000640">
    <property type="entry name" value="MoxR family ATPase"/>
    <property type="match status" value="1"/>
</dbReference>
<proteinExistence type="inferred from homology"/>
<dbReference type="InterPro" id="IPR003593">
    <property type="entry name" value="AAA+_ATPase"/>
</dbReference>
<keyword evidence="6" id="KW-1185">Reference proteome</keyword>
<dbReference type="InterPro" id="IPR050764">
    <property type="entry name" value="CbbQ/NirQ/NorQ/GpvN"/>
</dbReference>
<sequence length="324" mass="35455">MAEPMEWRASSEALHKEFKSVVESLSQVVIGQREAIELLLAACLAGGHALLEDVPGTGKTRLASSLAAALGLSFHRVQGTPDLLPADVVGTTIYHPAEEQFRFHPGPIFTNVLLMDEINRATPRTQSALLEAMAEGQVSADGETMPLPQPFFVIATANPVESQGVFPLPEAQLDRFLVQIRLGYLDADLEMAMVKRVAFGHDAPAVEMLTPAKVLAAQDAVRQTYISDDVLRYLIELSRATRNHDQIILGASPRAIVLLTRLTQAIAFLAGRSFVTPDDVRRAFPPVMSHRLQTDIGWMDRNAVDRVLTEIVSSVPVPHEREEG</sequence>
<keyword evidence="1" id="KW-0547">Nucleotide-binding</keyword>
<comment type="caution">
    <text evidence="5">The sequence shown here is derived from an EMBL/GenBank/DDBJ whole genome shotgun (WGS) entry which is preliminary data.</text>
</comment>
<name>A0A4R8LW72_9BACL</name>
<dbReference type="EMBL" id="SORF01000001">
    <property type="protein sequence ID" value="TDY51095.1"/>
    <property type="molecule type" value="Genomic_DNA"/>
</dbReference>
<dbReference type="InterPro" id="IPR041628">
    <property type="entry name" value="ChlI/MoxR_AAA_lid"/>
</dbReference>
<evidence type="ECO:0000313" key="5">
    <source>
        <dbReference type="EMBL" id="TDY51095.1"/>
    </source>
</evidence>
<dbReference type="GO" id="GO:0016887">
    <property type="term" value="F:ATP hydrolysis activity"/>
    <property type="evidence" value="ECO:0007669"/>
    <property type="project" value="InterPro"/>
</dbReference>
<evidence type="ECO:0000259" key="4">
    <source>
        <dbReference type="SMART" id="SM00382"/>
    </source>
</evidence>
<accession>A0A4R8LW72</accession>
<comment type="similarity">
    <text evidence="3">Belongs to the MoxR family.</text>
</comment>
<dbReference type="Gene3D" id="3.40.50.300">
    <property type="entry name" value="P-loop containing nucleotide triphosphate hydrolases"/>
    <property type="match status" value="1"/>
</dbReference>